<dbReference type="AlphaFoldDB" id="C5WCX5"/>
<gene>
    <name evidence="1" type="ORF">ICMP_327</name>
</gene>
<protein>
    <submittedName>
        <fullName evidence="1">Uncharacterized protein</fullName>
    </submittedName>
</protein>
<sequence>MSLLLRQYSEYFTLLPLLSQYIKNIIMCFLPHMNIE</sequence>
<name>C5WCX5_9ENTR</name>
<organism evidence="1 2">
    <name type="scientific">Candidatus Ishikawaella capsulata Mpkobe</name>
    <dbReference type="NCBI Taxonomy" id="476281"/>
    <lineage>
        <taxon>Bacteria</taxon>
        <taxon>Pseudomonadati</taxon>
        <taxon>Pseudomonadota</taxon>
        <taxon>Gammaproteobacteria</taxon>
        <taxon>Enterobacterales</taxon>
        <taxon>Enterobacteriaceae</taxon>
        <taxon>Candidatus Ishikawella</taxon>
    </lineage>
</organism>
<accession>C5WCX5</accession>
<dbReference type="HOGENOM" id="CLU_3355195_0_0_6"/>
<dbReference type="EMBL" id="AP010872">
    <property type="protein sequence ID" value="BAH83181.1"/>
    <property type="molecule type" value="Genomic_DNA"/>
</dbReference>
<proteinExistence type="predicted"/>
<evidence type="ECO:0000313" key="2">
    <source>
        <dbReference type="Proteomes" id="UP000061704"/>
    </source>
</evidence>
<keyword evidence="2" id="KW-1185">Reference proteome</keyword>
<dbReference type="KEGG" id="icp:ICMP_327"/>
<reference evidence="1 2" key="1">
    <citation type="journal article" date="2011" name="Genome Biol. Evol.">
        <title>Reductive evolution of bacterial genome in insect gut environment.</title>
        <authorList>
            <person name="Nikoh N."/>
            <person name="Hosokawa T."/>
            <person name="Ohshima K."/>
            <person name="Hattori M."/>
            <person name="Fukatsu T."/>
        </authorList>
    </citation>
    <scope>NUCLEOTIDE SEQUENCE [LARGE SCALE GENOMIC DNA]</scope>
    <source>
        <strain evidence="1 2">Mpkobe</strain>
    </source>
</reference>
<evidence type="ECO:0000313" key="1">
    <source>
        <dbReference type="EMBL" id="BAH83181.1"/>
    </source>
</evidence>
<dbReference type="Proteomes" id="UP000061704">
    <property type="component" value="Chromosome"/>
</dbReference>